<dbReference type="PANTHER" id="PTHR43570">
    <property type="entry name" value="ALDEHYDE DEHYDROGENASE"/>
    <property type="match status" value="1"/>
</dbReference>
<evidence type="ECO:0000313" key="10">
    <source>
        <dbReference type="Proteomes" id="UP000295515"/>
    </source>
</evidence>
<dbReference type="AlphaFoldDB" id="A0A4R3YUD0"/>
<dbReference type="PANTHER" id="PTHR43570:SF16">
    <property type="entry name" value="ALDEHYDE DEHYDROGENASE TYPE III, ISOFORM Q"/>
    <property type="match status" value="1"/>
</dbReference>
<feature type="active site" evidence="5">
    <location>
        <position position="243"/>
    </location>
</feature>
<dbReference type="InterPro" id="IPR016163">
    <property type="entry name" value="Ald_DH_C"/>
</dbReference>
<evidence type="ECO:0000313" key="9">
    <source>
        <dbReference type="EMBL" id="TCV95368.1"/>
    </source>
</evidence>
<evidence type="ECO:0000256" key="6">
    <source>
        <dbReference type="PROSITE-ProRule" id="PRU10007"/>
    </source>
</evidence>
<sequence>MDIKELVEMQRNYYMTLQTKDIDQRIKTIENIKIWILEHQNRIIEALKKDLNKDATESYMCEIGLVLSEINYQLKHIKKWSKPKRVKTPLAQFYGTSYETYEPYGVCLVMSPWNYPFMLSIEPAIGAIAAGNTVIIKPSAYAPHVSHIIKQMIEESCDEKWVAVVEGGRAENTELLEQRFDYIFFTGSVNVGKLVMEKASRYLTPVTLELGGKSPCIVDDDKSLKLAAKRIAFGKFLNAGQTCVAPDYLLIKEELKDSFIEAIRDVIYEFFGENPIENKQLVKIINQKHFERLSHLLENQDIVIGGKFDERHLKISPTVVDHVDGDNSLMQEEIFGPILPIITYHNIHEAIHFINQREKPLAFYIFSSQKEVQDLLLKSCSFGGGCINDTIIHLATSELGFGGVGHSGMGSYHGKKSFETFSHTRSIVKKATWIDLPLRYYPYTPLKDKMIRLFVK</sequence>
<name>A0A4R3YUD0_9FIRM</name>
<organism evidence="9 10">
    <name type="scientific">Longibaculum muris</name>
    <dbReference type="NCBI Taxonomy" id="1796628"/>
    <lineage>
        <taxon>Bacteria</taxon>
        <taxon>Bacillati</taxon>
        <taxon>Bacillota</taxon>
        <taxon>Erysipelotrichia</taxon>
        <taxon>Erysipelotrichales</taxon>
        <taxon>Coprobacillaceae</taxon>
        <taxon>Longibaculum</taxon>
    </lineage>
</organism>
<dbReference type="GO" id="GO:0004029">
    <property type="term" value="F:aldehyde dehydrogenase (NAD+) activity"/>
    <property type="evidence" value="ECO:0007669"/>
    <property type="project" value="TreeGrafter"/>
</dbReference>
<comment type="similarity">
    <text evidence="1 4 7">Belongs to the aldehyde dehydrogenase family.</text>
</comment>
<dbReference type="Pfam" id="PF00171">
    <property type="entry name" value="Aldedh"/>
    <property type="match status" value="1"/>
</dbReference>
<reference evidence="9 10" key="1">
    <citation type="submission" date="2019-03" db="EMBL/GenBank/DDBJ databases">
        <title>Genomic Encyclopedia of Type Strains, Phase IV (KMG-IV): sequencing the most valuable type-strain genomes for metagenomic binning, comparative biology and taxonomic classification.</title>
        <authorList>
            <person name="Goeker M."/>
        </authorList>
    </citation>
    <scope>NUCLEOTIDE SEQUENCE [LARGE SCALE GENOMIC DNA]</scope>
    <source>
        <strain evidence="9 10">DSM 29487</strain>
    </source>
</reference>
<dbReference type="GO" id="GO:0005737">
    <property type="term" value="C:cytoplasm"/>
    <property type="evidence" value="ECO:0007669"/>
    <property type="project" value="TreeGrafter"/>
</dbReference>
<dbReference type="InterPro" id="IPR016162">
    <property type="entry name" value="Ald_DH_N"/>
</dbReference>
<dbReference type="EMBL" id="SMCQ01000017">
    <property type="protein sequence ID" value="TCV95368.1"/>
    <property type="molecule type" value="Genomic_DNA"/>
</dbReference>
<proteinExistence type="inferred from homology"/>
<dbReference type="FunFam" id="3.40.605.10:FF:000004">
    <property type="entry name" value="Aldehyde dehydrogenase"/>
    <property type="match status" value="1"/>
</dbReference>
<keyword evidence="10" id="KW-1185">Reference proteome</keyword>
<evidence type="ECO:0000256" key="5">
    <source>
        <dbReference type="PIRSR" id="PIRSR036492-1"/>
    </source>
</evidence>
<evidence type="ECO:0000259" key="8">
    <source>
        <dbReference type="Pfam" id="PF00171"/>
    </source>
</evidence>
<evidence type="ECO:0000256" key="1">
    <source>
        <dbReference type="ARBA" id="ARBA00009986"/>
    </source>
</evidence>
<dbReference type="InterPro" id="IPR015590">
    <property type="entry name" value="Aldehyde_DH_dom"/>
</dbReference>
<dbReference type="PIRSF" id="PIRSF036492">
    <property type="entry name" value="ALDH"/>
    <property type="match status" value="1"/>
</dbReference>
<dbReference type="Gene3D" id="3.40.605.10">
    <property type="entry name" value="Aldehyde Dehydrogenase, Chain A, domain 1"/>
    <property type="match status" value="1"/>
</dbReference>
<dbReference type="CDD" id="cd07136">
    <property type="entry name" value="ALDH_YwdH-P39616"/>
    <property type="match status" value="1"/>
</dbReference>
<feature type="active site" evidence="5 6">
    <location>
        <position position="209"/>
    </location>
</feature>
<evidence type="ECO:0000256" key="4">
    <source>
        <dbReference type="PIRNR" id="PIRNR036492"/>
    </source>
</evidence>
<keyword evidence="2 4" id="KW-0560">Oxidoreductase</keyword>
<protein>
    <recommendedName>
        <fullName evidence="4">Aldehyde dehydrogenase</fullName>
    </recommendedName>
</protein>
<dbReference type="InterPro" id="IPR016161">
    <property type="entry name" value="Ald_DH/histidinol_DH"/>
</dbReference>
<dbReference type="RefSeq" id="WP_066449740.1">
    <property type="nucleotide sequence ID" value="NZ_JANKBF010000007.1"/>
</dbReference>
<dbReference type="PROSITE" id="PS00070">
    <property type="entry name" value="ALDEHYDE_DEHYDR_CYS"/>
    <property type="match status" value="1"/>
</dbReference>
<dbReference type="SUPFAM" id="SSF53720">
    <property type="entry name" value="ALDH-like"/>
    <property type="match status" value="1"/>
</dbReference>
<gene>
    <name evidence="9" type="ORF">EDD60_11729</name>
</gene>
<dbReference type="Gene3D" id="3.40.309.10">
    <property type="entry name" value="Aldehyde Dehydrogenase, Chain A, domain 2"/>
    <property type="match status" value="1"/>
</dbReference>
<dbReference type="PROSITE" id="PS00687">
    <property type="entry name" value="ALDEHYDE_DEHYDR_GLU"/>
    <property type="match status" value="1"/>
</dbReference>
<dbReference type="GO" id="GO:0006081">
    <property type="term" value="P:aldehyde metabolic process"/>
    <property type="evidence" value="ECO:0007669"/>
    <property type="project" value="InterPro"/>
</dbReference>
<dbReference type="FunFam" id="3.40.309.10:FF:000003">
    <property type="entry name" value="Aldehyde dehydrogenase"/>
    <property type="match status" value="1"/>
</dbReference>
<keyword evidence="3" id="KW-0520">NAD</keyword>
<dbReference type="InterPro" id="IPR016160">
    <property type="entry name" value="Ald_DH_CS_CYS"/>
</dbReference>
<dbReference type="InterPro" id="IPR029510">
    <property type="entry name" value="Ald_DH_CS_GLU"/>
</dbReference>
<accession>A0A4R3YUD0</accession>
<evidence type="ECO:0000256" key="7">
    <source>
        <dbReference type="RuleBase" id="RU003345"/>
    </source>
</evidence>
<feature type="domain" description="Aldehyde dehydrogenase" evidence="8">
    <location>
        <begin position="2"/>
        <end position="427"/>
    </location>
</feature>
<evidence type="ECO:0000256" key="3">
    <source>
        <dbReference type="ARBA" id="ARBA00023027"/>
    </source>
</evidence>
<dbReference type="GeneID" id="98916008"/>
<dbReference type="InterPro" id="IPR012394">
    <property type="entry name" value="Aldehyde_DH_NAD(P)"/>
</dbReference>
<dbReference type="Proteomes" id="UP000295515">
    <property type="component" value="Unassembled WGS sequence"/>
</dbReference>
<evidence type="ECO:0000256" key="2">
    <source>
        <dbReference type="ARBA" id="ARBA00023002"/>
    </source>
</evidence>
<comment type="caution">
    <text evidence="9">The sequence shown here is derived from an EMBL/GenBank/DDBJ whole genome shotgun (WGS) entry which is preliminary data.</text>
</comment>